<feature type="domain" description="Capsule synthesis protein CapA" evidence="3">
    <location>
        <begin position="79"/>
        <end position="330"/>
    </location>
</feature>
<evidence type="ECO:0000313" key="4">
    <source>
        <dbReference type="EMBL" id="MFD1848192.1"/>
    </source>
</evidence>
<reference evidence="5" key="1">
    <citation type="journal article" date="2019" name="Int. J. Syst. Evol. Microbiol.">
        <title>The Global Catalogue of Microorganisms (GCM) 10K type strain sequencing project: providing services to taxonomists for standard genome sequencing and annotation.</title>
        <authorList>
            <consortium name="The Broad Institute Genomics Platform"/>
            <consortium name="The Broad Institute Genome Sequencing Center for Infectious Disease"/>
            <person name="Wu L."/>
            <person name="Ma J."/>
        </authorList>
    </citation>
    <scope>NUCLEOTIDE SEQUENCE [LARGE SCALE GENOMIC DNA]</scope>
    <source>
        <strain evidence="5">JCM 11496</strain>
    </source>
</reference>
<dbReference type="PANTHER" id="PTHR33393">
    <property type="entry name" value="POLYGLUTAMINE SYNTHESIS ACCESSORY PROTEIN RV0574C-RELATED"/>
    <property type="match status" value="1"/>
</dbReference>
<comment type="caution">
    <text evidence="4">The sequence shown here is derived from an EMBL/GenBank/DDBJ whole genome shotgun (WGS) entry which is preliminary data.</text>
</comment>
<organism evidence="4 5">
    <name type="scientific">Arthrobacter flavus</name>
    <dbReference type="NCBI Taxonomy" id="95172"/>
    <lineage>
        <taxon>Bacteria</taxon>
        <taxon>Bacillati</taxon>
        <taxon>Actinomycetota</taxon>
        <taxon>Actinomycetes</taxon>
        <taxon>Micrococcales</taxon>
        <taxon>Micrococcaceae</taxon>
        <taxon>Arthrobacter</taxon>
    </lineage>
</organism>
<dbReference type="SMART" id="SM00854">
    <property type="entry name" value="PGA_cap"/>
    <property type="match status" value="1"/>
</dbReference>
<proteinExistence type="inferred from homology"/>
<dbReference type="Pfam" id="PF09587">
    <property type="entry name" value="PGA_cap"/>
    <property type="match status" value="1"/>
</dbReference>
<dbReference type="RefSeq" id="WP_343881728.1">
    <property type="nucleotide sequence ID" value="NZ_BAAAIJ010000059.1"/>
</dbReference>
<dbReference type="InterPro" id="IPR019079">
    <property type="entry name" value="Capsule_synth_CapA"/>
</dbReference>
<dbReference type="CDD" id="cd07381">
    <property type="entry name" value="MPP_CapA"/>
    <property type="match status" value="1"/>
</dbReference>
<dbReference type="InterPro" id="IPR029052">
    <property type="entry name" value="Metallo-depent_PP-like"/>
</dbReference>
<dbReference type="PROSITE" id="PS51257">
    <property type="entry name" value="PROKAR_LIPOPROTEIN"/>
    <property type="match status" value="1"/>
</dbReference>
<feature type="region of interest" description="Disordered" evidence="2">
    <location>
        <begin position="31"/>
        <end position="72"/>
    </location>
</feature>
<evidence type="ECO:0000259" key="3">
    <source>
        <dbReference type="SMART" id="SM00854"/>
    </source>
</evidence>
<dbReference type="InterPro" id="IPR052169">
    <property type="entry name" value="CW_Biosynth-Accessory"/>
</dbReference>
<name>A0ABW4QBT1_9MICC</name>
<feature type="compositionally biased region" description="Low complexity" evidence="2">
    <location>
        <begin position="37"/>
        <end position="56"/>
    </location>
</feature>
<protein>
    <submittedName>
        <fullName evidence="4">CapA family protein</fullName>
    </submittedName>
</protein>
<dbReference type="PANTHER" id="PTHR33393:SF13">
    <property type="entry name" value="PGA BIOSYNTHESIS PROTEIN CAPA"/>
    <property type="match status" value="1"/>
</dbReference>
<evidence type="ECO:0000313" key="5">
    <source>
        <dbReference type="Proteomes" id="UP001597307"/>
    </source>
</evidence>
<evidence type="ECO:0000256" key="2">
    <source>
        <dbReference type="SAM" id="MobiDB-lite"/>
    </source>
</evidence>
<keyword evidence="5" id="KW-1185">Reference proteome</keyword>
<dbReference type="EMBL" id="JBHUGA010000067">
    <property type="protein sequence ID" value="MFD1848192.1"/>
    <property type="molecule type" value="Genomic_DNA"/>
</dbReference>
<comment type="similarity">
    <text evidence="1">Belongs to the CapA family.</text>
</comment>
<dbReference type="SUPFAM" id="SSF56300">
    <property type="entry name" value="Metallo-dependent phosphatases"/>
    <property type="match status" value="1"/>
</dbReference>
<evidence type="ECO:0000256" key="1">
    <source>
        <dbReference type="ARBA" id="ARBA00005662"/>
    </source>
</evidence>
<sequence>MGVEPRRIASVALIAGLLCGCSGVDGGTPAGQGGTAGQSPTTGAAATTGSPAAPSTVADPTPESTPGKGPPCDADRCFSVAATGDLLLHPGLWDQAAADAAEDNAPGNAAVPFDFEPLLAGQRNYLDNADLGICHMETPVALPEGPFSGYPQFNVPPQILEAAKTVGYDACTTASNHTIDAGTEGLTRTLDVLDGLGLGHTGSYADEAASGEVLILETPAARVAVIQATYGLNGLIPEQPWQVDLIDADVMTAKARQAREEGADVVIAAIHAGDEYATLPNAQQVEVAHALADSGEVDFIYGHHTHSVLPIEKYNDTWIVYGLGNGVSELSPLHAVNNEGLMIRAQFAESDGDWSVSDLAWVPSIIVSDPYRWCALGPKQAPGTCSSPEREAEVSERIGAVVDTFGAVDDGARPWDLADDS</sequence>
<gene>
    <name evidence="4" type="ORF">ACFSFX_16530</name>
</gene>
<dbReference type="Proteomes" id="UP001597307">
    <property type="component" value="Unassembled WGS sequence"/>
</dbReference>
<dbReference type="Gene3D" id="3.60.21.10">
    <property type="match status" value="1"/>
</dbReference>
<accession>A0ABW4QBT1</accession>